<dbReference type="Pfam" id="PF01812">
    <property type="entry name" value="5-FTHF_cyc-lig"/>
    <property type="match status" value="1"/>
</dbReference>
<feature type="binding site" evidence="4">
    <location>
        <position position="68"/>
    </location>
    <ligand>
        <name>substrate</name>
    </ligand>
</feature>
<dbReference type="RefSeq" id="WP_092566081.1">
    <property type="nucleotide sequence ID" value="NZ_FNQV01000020.1"/>
</dbReference>
<evidence type="ECO:0000256" key="5">
    <source>
        <dbReference type="RuleBase" id="RU361279"/>
    </source>
</evidence>
<dbReference type="EMBL" id="FNQV01000020">
    <property type="protein sequence ID" value="SEA75785.1"/>
    <property type="molecule type" value="Genomic_DNA"/>
</dbReference>
<proteinExistence type="inferred from homology"/>
<comment type="similarity">
    <text evidence="1 5">Belongs to the 5-formyltetrahydrofolate cyclo-ligase family.</text>
</comment>
<organism evidence="6 7">
    <name type="scientific">Bowdeniella nasicola</name>
    <dbReference type="NCBI Taxonomy" id="208480"/>
    <lineage>
        <taxon>Bacteria</taxon>
        <taxon>Bacillati</taxon>
        <taxon>Actinomycetota</taxon>
        <taxon>Actinomycetes</taxon>
        <taxon>Actinomycetales</taxon>
        <taxon>Actinomycetaceae</taxon>
        <taxon>Bowdeniella</taxon>
    </lineage>
</organism>
<name>A0A1H4DSN0_9ACTO</name>
<evidence type="ECO:0000256" key="1">
    <source>
        <dbReference type="ARBA" id="ARBA00010638"/>
    </source>
</evidence>
<dbReference type="GO" id="GO:0035999">
    <property type="term" value="P:tetrahydrofolate interconversion"/>
    <property type="evidence" value="ECO:0007669"/>
    <property type="project" value="TreeGrafter"/>
</dbReference>
<gene>
    <name evidence="6" type="ORF">SAMN02910418_02338</name>
</gene>
<dbReference type="EC" id="6.3.3.2" evidence="5"/>
<evidence type="ECO:0000313" key="7">
    <source>
        <dbReference type="Proteomes" id="UP000199288"/>
    </source>
</evidence>
<dbReference type="AlphaFoldDB" id="A0A1H4DSN0"/>
<sequence>MTGTTPLPDVQGLEDEEAKRLLRTHVRAIRAQHSPKDRAREAHMFAQHGEEAVADVRTVAAYVSEPGEPDTSQLLGALSGRGVRILLPVLGPGLARAWAYYRGEDDLQRRAPGRPPEPSGPILPADAIRDAEAIITPGLAVDGLGTRLGQGAGWYDRMLALIEPDVPTFTMVFEHEVLRDYLLPRAEFDIPIKAVITPSEWFLLEGSPINKAARALAESAALAR</sequence>
<dbReference type="GO" id="GO:0005524">
    <property type="term" value="F:ATP binding"/>
    <property type="evidence" value="ECO:0007669"/>
    <property type="project" value="UniProtKB-KW"/>
</dbReference>
<dbReference type="SUPFAM" id="SSF100950">
    <property type="entry name" value="NagB/RpiA/CoA transferase-like"/>
    <property type="match status" value="1"/>
</dbReference>
<dbReference type="Proteomes" id="UP000199288">
    <property type="component" value="Unassembled WGS sequence"/>
</dbReference>
<dbReference type="PIRSF" id="PIRSF006806">
    <property type="entry name" value="FTHF_cligase"/>
    <property type="match status" value="1"/>
</dbReference>
<keyword evidence="3 4" id="KW-0067">ATP-binding</keyword>
<protein>
    <recommendedName>
        <fullName evidence="5">5-formyltetrahydrofolate cyclo-ligase</fullName>
        <ecNumber evidence="5">6.3.3.2</ecNumber>
    </recommendedName>
</protein>
<dbReference type="NCBIfam" id="TIGR02727">
    <property type="entry name" value="MTHFS_bact"/>
    <property type="match status" value="1"/>
</dbReference>
<dbReference type="Gene3D" id="3.40.50.10420">
    <property type="entry name" value="NagB/RpiA/CoA transferase-like"/>
    <property type="match status" value="1"/>
</dbReference>
<evidence type="ECO:0000313" key="6">
    <source>
        <dbReference type="EMBL" id="SEA75785.1"/>
    </source>
</evidence>
<keyword evidence="7" id="KW-1185">Reference proteome</keyword>
<dbReference type="InterPro" id="IPR002698">
    <property type="entry name" value="FTHF_cligase"/>
</dbReference>
<dbReference type="OrthoDB" id="3242798at2"/>
<comment type="cofactor">
    <cofactor evidence="5">
        <name>Mg(2+)</name>
        <dbReference type="ChEBI" id="CHEBI:18420"/>
    </cofactor>
</comment>
<comment type="catalytic activity">
    <reaction evidence="5">
        <text>(6S)-5-formyl-5,6,7,8-tetrahydrofolate + ATP = (6R)-5,10-methenyltetrahydrofolate + ADP + phosphate</text>
        <dbReference type="Rhea" id="RHEA:10488"/>
        <dbReference type="ChEBI" id="CHEBI:30616"/>
        <dbReference type="ChEBI" id="CHEBI:43474"/>
        <dbReference type="ChEBI" id="CHEBI:57455"/>
        <dbReference type="ChEBI" id="CHEBI:57457"/>
        <dbReference type="ChEBI" id="CHEBI:456216"/>
        <dbReference type="EC" id="6.3.3.2"/>
    </reaction>
</comment>
<keyword evidence="6" id="KW-0436">Ligase</keyword>
<dbReference type="GO" id="GO:0046872">
    <property type="term" value="F:metal ion binding"/>
    <property type="evidence" value="ECO:0007669"/>
    <property type="project" value="UniProtKB-KW"/>
</dbReference>
<dbReference type="PANTHER" id="PTHR23407:SF1">
    <property type="entry name" value="5-FORMYLTETRAHYDROFOLATE CYCLO-LIGASE"/>
    <property type="match status" value="1"/>
</dbReference>
<keyword evidence="2 4" id="KW-0547">Nucleotide-binding</keyword>
<evidence type="ECO:0000256" key="3">
    <source>
        <dbReference type="ARBA" id="ARBA00022840"/>
    </source>
</evidence>
<feature type="binding site" evidence="4">
    <location>
        <begin position="19"/>
        <end position="23"/>
    </location>
    <ligand>
        <name>ATP</name>
        <dbReference type="ChEBI" id="CHEBI:30616"/>
    </ligand>
</feature>
<feature type="binding site" evidence="4">
    <location>
        <begin position="147"/>
        <end position="155"/>
    </location>
    <ligand>
        <name>ATP</name>
        <dbReference type="ChEBI" id="CHEBI:30616"/>
    </ligand>
</feature>
<dbReference type="InterPro" id="IPR024185">
    <property type="entry name" value="FTHF_cligase-like_sf"/>
</dbReference>
<dbReference type="InterPro" id="IPR037171">
    <property type="entry name" value="NagB/RpiA_transferase-like"/>
</dbReference>
<dbReference type="GO" id="GO:0030272">
    <property type="term" value="F:5-formyltetrahydrofolate cyclo-ligase activity"/>
    <property type="evidence" value="ECO:0007669"/>
    <property type="project" value="UniProtKB-EC"/>
</dbReference>
<dbReference type="GO" id="GO:0009396">
    <property type="term" value="P:folic acid-containing compound biosynthetic process"/>
    <property type="evidence" value="ECO:0007669"/>
    <property type="project" value="TreeGrafter"/>
</dbReference>
<keyword evidence="5" id="KW-0479">Metal-binding</keyword>
<dbReference type="PANTHER" id="PTHR23407">
    <property type="entry name" value="ATPASE INHIBITOR/5-FORMYLTETRAHYDROFOLATE CYCLO-LIGASE"/>
    <property type="match status" value="1"/>
</dbReference>
<reference evidence="7" key="1">
    <citation type="submission" date="2016-10" db="EMBL/GenBank/DDBJ databases">
        <authorList>
            <person name="Varghese N."/>
            <person name="Submissions S."/>
        </authorList>
    </citation>
    <scope>NUCLEOTIDE SEQUENCE [LARGE SCALE GENOMIC DNA]</scope>
    <source>
        <strain evidence="7">KPR-1</strain>
    </source>
</reference>
<accession>A0A1H4DSN0</accession>
<evidence type="ECO:0000256" key="4">
    <source>
        <dbReference type="PIRSR" id="PIRSR006806-1"/>
    </source>
</evidence>
<keyword evidence="5" id="KW-0460">Magnesium</keyword>
<evidence type="ECO:0000256" key="2">
    <source>
        <dbReference type="ARBA" id="ARBA00022741"/>
    </source>
</evidence>
<feature type="binding site" evidence="4">
    <location>
        <position position="63"/>
    </location>
    <ligand>
        <name>substrate</name>
    </ligand>
</feature>